<evidence type="ECO:0000256" key="3">
    <source>
        <dbReference type="ARBA" id="ARBA00022603"/>
    </source>
</evidence>
<reference evidence="9 10" key="1">
    <citation type="journal article" date="2012" name="BMC Genomics">
        <title>Comparative genomic analysis and phylogenetic position of Theileria equi.</title>
        <authorList>
            <person name="Kappmeyer L.S."/>
            <person name="Thiagarajan M."/>
            <person name="Herndon D.R."/>
            <person name="Ramsay J.D."/>
            <person name="Caler E."/>
            <person name="Djikeng A."/>
            <person name="Gillespie J.J."/>
            <person name="Lau A.O."/>
            <person name="Roalson E.H."/>
            <person name="Silva J.C."/>
            <person name="Silva M.G."/>
            <person name="Suarez C.E."/>
            <person name="Ueti M.W."/>
            <person name="Nene V.M."/>
            <person name="Mealey R.H."/>
            <person name="Knowles D.P."/>
            <person name="Brayton K.A."/>
        </authorList>
    </citation>
    <scope>NUCLEOTIDE SEQUENCE [LARGE SCALE GENOMIC DNA]</scope>
    <source>
        <strain evidence="9 10">WA</strain>
    </source>
</reference>
<dbReference type="GO" id="GO:0005737">
    <property type="term" value="C:cytoplasm"/>
    <property type="evidence" value="ECO:0007669"/>
    <property type="project" value="TreeGrafter"/>
</dbReference>
<dbReference type="InterPro" id="IPR050851">
    <property type="entry name" value="mRNA_Cap_2O-Ribose_MeTrfase"/>
</dbReference>
<dbReference type="SUPFAM" id="SSF53335">
    <property type="entry name" value="S-adenosyl-L-methionine-dependent methyltransferases"/>
    <property type="match status" value="1"/>
</dbReference>
<dbReference type="GO" id="GO:0006370">
    <property type="term" value="P:7-methylguanosine mRNA capping"/>
    <property type="evidence" value="ECO:0007669"/>
    <property type="project" value="UniProtKB-UniRule"/>
</dbReference>
<dbReference type="EC" id="2.1.1.296" evidence="1"/>
<evidence type="ECO:0000256" key="4">
    <source>
        <dbReference type="ARBA" id="ARBA00022679"/>
    </source>
</evidence>
<dbReference type="GO" id="GO:0003676">
    <property type="term" value="F:nucleic acid binding"/>
    <property type="evidence" value="ECO:0007669"/>
    <property type="project" value="UniProtKB-UniRule"/>
</dbReference>
<sequence>MTSLTHNRRFVFQGNLNRLLSDAKRFPPSSNPCQKCAQRKRACICSQITKGVGRTQVYEIEELSETKSILNELRDSLDDVDMEKWSVHTKLLDVTSLTGKHISEITVNVNGRNEAGVEFVTNAWIKMYEILEFYKILDLIAPNLKTSGGKISSFHISECPGAFIAALNHNIKVKNERAELHWLATSLNPYYEGNNHNEVLAEDILFRETYPNWIVGFDGSGNITKSGNIEYIWDHISRPSRHNKGKTPTLVDIVTADGSFNCQHDPNNQENLTASLKFSETICALGLLRVGGCFILKMFTMFEESSLSIMALLSLCFKRLEVYKPTFSKCSSSEVYVVCMEFNGITSILLSTLCKFVDLYARQSDSRSQKEKTAIIPKEWITSAFRAEFVECSKMFTQAQCRFLRTSMQQYGANLDENPLYKQKREFAKEFIKKYEIQGIKPESRLVKYMAYTNQVLTGKDTSSLFHVQKRAILDLKNRKEYKSDYDELQKERKRPRDALYITANETEANTHTESVNKIIDFAKRYKIELSKSDKKDIRISFLPSIVEDLLSDLRSQKYLRENWFSVGRISPSDFKMSFFVSNDILYDVTALRTYLNSALPLCTESDALLVGSSSGEALSDISLPPSAVAVELAMVIKKYSDIGKYKYYLEISGSQQFPAICIFKRHNVHGSLIHVQSKHTDSATTSIEYSGTYELQIILGGFVGDGTIDLCFEYNYDEMLKQSQPYKSLITELGDSPLKRSCDFIFCDVENFGSHHREVVHGEISTKHVLVAQLVQAMTCIADGGDLIIRMSTVYTRFTVGIIVVLSSVFQSVHLYQPEAVSPWTQKVYIVCQGYKEDTVCRHFTQCLWDALCLHKKSNVDVLQTLRPLYFTQIARELWNFNTTLLYNHFEDLVLHTKPPNVSNVQTICKRFLQDHNLLEIFYPQPLLDASNMQMPSVSKEEEEIKTLKRPLEEPDSPALTLSPVDENHSPIWSSDEE</sequence>
<keyword evidence="10" id="KW-1185">Reference proteome</keyword>
<comment type="caution">
    <text evidence="9">The sequence shown here is derived from an EMBL/GenBank/DDBJ whole genome shotgun (WGS) entry which is preliminary data.</text>
</comment>
<dbReference type="InterPro" id="IPR002877">
    <property type="entry name" value="RNA_MeTrfase_FtsJ_dom"/>
</dbReference>
<dbReference type="RefSeq" id="XP_004831951.1">
    <property type="nucleotide sequence ID" value="XM_004831894.1"/>
</dbReference>
<gene>
    <name evidence="9" type="ORF">BEWA_049660</name>
</gene>
<comment type="catalytic activity">
    <reaction evidence="6">
        <text>a 5'-end (N(7)-methyl 5'-triphosphoguanosine)-(2'-O-methyl-ribonucleoside)-(ribonucleotide) in mRNA + S-adenosyl-L-methionine = a 5'-end (N(7)-methyl 5'-triphosphoguanosine)-(2'-O-methyl-ribonucleoside)-(2'-O-methyl-ribonucleotide) in mRNA + S-adenosyl-L-homocysteine + H(+)</text>
        <dbReference type="Rhea" id="RHEA:67024"/>
        <dbReference type="Rhea" id="RHEA-COMP:17169"/>
        <dbReference type="Rhea" id="RHEA-COMP:17170"/>
        <dbReference type="ChEBI" id="CHEBI:15378"/>
        <dbReference type="ChEBI" id="CHEBI:57856"/>
        <dbReference type="ChEBI" id="CHEBI:59789"/>
        <dbReference type="ChEBI" id="CHEBI:167612"/>
        <dbReference type="ChEBI" id="CHEBI:167614"/>
        <dbReference type="EC" id="2.1.1.296"/>
    </reaction>
</comment>
<dbReference type="AlphaFoldDB" id="L1LB52"/>
<proteinExistence type="predicted"/>
<organism evidence="9 10">
    <name type="scientific">Theileria equi strain WA</name>
    <dbReference type="NCBI Taxonomy" id="1537102"/>
    <lineage>
        <taxon>Eukaryota</taxon>
        <taxon>Sar</taxon>
        <taxon>Alveolata</taxon>
        <taxon>Apicomplexa</taxon>
        <taxon>Aconoidasida</taxon>
        <taxon>Piroplasmida</taxon>
        <taxon>Theileriidae</taxon>
        <taxon>Theileria</taxon>
    </lineage>
</organism>
<keyword evidence="3" id="KW-0489">Methyltransferase</keyword>
<evidence type="ECO:0000313" key="9">
    <source>
        <dbReference type="EMBL" id="EKX72499.1"/>
    </source>
</evidence>
<dbReference type="PROSITE" id="PS51614">
    <property type="entry name" value="SAM_MT_ADRIFT"/>
    <property type="match status" value="1"/>
</dbReference>
<dbReference type="PANTHER" id="PTHR16121:SF2">
    <property type="entry name" value="CAP-SPECIFIC MRNA (NUCLEOSIDE-2'-O-)-METHYLTRANSFERASE 2"/>
    <property type="match status" value="1"/>
</dbReference>
<dbReference type="KEGG" id="beq:BEWA_049660"/>
<dbReference type="Proteomes" id="UP000031512">
    <property type="component" value="Unassembled WGS sequence"/>
</dbReference>
<dbReference type="GO" id="GO:0032259">
    <property type="term" value="P:methylation"/>
    <property type="evidence" value="ECO:0007669"/>
    <property type="project" value="UniProtKB-KW"/>
</dbReference>
<evidence type="ECO:0000256" key="2">
    <source>
        <dbReference type="ARBA" id="ARBA00021134"/>
    </source>
</evidence>
<name>L1LB52_THEEQ</name>
<dbReference type="EMBL" id="ACOU01000007">
    <property type="protein sequence ID" value="EKX72499.1"/>
    <property type="molecule type" value="Genomic_DNA"/>
</dbReference>
<evidence type="ECO:0000256" key="5">
    <source>
        <dbReference type="ARBA" id="ARBA00022691"/>
    </source>
</evidence>
<keyword evidence="5" id="KW-0949">S-adenosyl-L-methionine</keyword>
<protein>
    <recommendedName>
        <fullName evidence="2">Cap-specific mRNA (nucleoside-2'-O-)-methyltransferase 2</fullName>
        <ecNumber evidence="1">2.1.1.296</ecNumber>
    </recommendedName>
</protein>
<dbReference type="Gene3D" id="3.40.50.12760">
    <property type="match status" value="2"/>
</dbReference>
<evidence type="ECO:0000256" key="7">
    <source>
        <dbReference type="SAM" id="MobiDB-lite"/>
    </source>
</evidence>
<dbReference type="InterPro" id="IPR025807">
    <property type="entry name" value="Adrift-typ_MeTrfase"/>
</dbReference>
<dbReference type="eggNOG" id="KOG3674">
    <property type="taxonomic scope" value="Eukaryota"/>
</dbReference>
<accession>L1LB52</accession>
<dbReference type="VEuPathDB" id="PiroplasmaDB:BEWA_049660"/>
<evidence type="ECO:0000256" key="6">
    <source>
        <dbReference type="ARBA" id="ARBA00049477"/>
    </source>
</evidence>
<evidence type="ECO:0000259" key="8">
    <source>
        <dbReference type="PROSITE" id="PS51614"/>
    </source>
</evidence>
<evidence type="ECO:0000256" key="1">
    <source>
        <dbReference type="ARBA" id="ARBA00012770"/>
    </source>
</evidence>
<dbReference type="GO" id="GO:0004483">
    <property type="term" value="F:methyltransferase cap1 activity"/>
    <property type="evidence" value="ECO:0007669"/>
    <property type="project" value="UniProtKB-UniRule"/>
</dbReference>
<dbReference type="OrthoDB" id="429597at2759"/>
<dbReference type="GO" id="GO:0016556">
    <property type="term" value="P:mRNA modification"/>
    <property type="evidence" value="ECO:0007669"/>
    <property type="project" value="UniProtKB-UniRule"/>
</dbReference>
<dbReference type="PANTHER" id="PTHR16121">
    <property type="entry name" value="CAP-SPECIFIC MRNA (NUCLEOSIDE-2'-O-)-METHYLTRANSFERASE 1-RELATED"/>
    <property type="match status" value="1"/>
</dbReference>
<dbReference type="GO" id="GO:0120550">
    <property type="term" value="F:methyltransferase cap2 activity"/>
    <property type="evidence" value="ECO:0007669"/>
    <property type="project" value="UniProtKB-EC"/>
</dbReference>
<dbReference type="STRING" id="1537102.L1LB52"/>
<feature type="region of interest" description="Disordered" evidence="7">
    <location>
        <begin position="934"/>
        <end position="979"/>
    </location>
</feature>
<dbReference type="GeneID" id="15805156"/>
<feature type="compositionally biased region" description="Basic and acidic residues" evidence="7">
    <location>
        <begin position="940"/>
        <end position="954"/>
    </location>
</feature>
<keyword evidence="4" id="KW-0808">Transferase</keyword>
<feature type="domain" description="Adrift-type SAM-dependent 2'-O-MTase" evidence="8">
    <location>
        <begin position="118"/>
        <end position="344"/>
    </location>
</feature>
<dbReference type="GO" id="GO:0005634">
    <property type="term" value="C:nucleus"/>
    <property type="evidence" value="ECO:0007669"/>
    <property type="project" value="UniProtKB-SubCell"/>
</dbReference>
<dbReference type="InterPro" id="IPR029063">
    <property type="entry name" value="SAM-dependent_MTases_sf"/>
</dbReference>
<dbReference type="Pfam" id="PF01728">
    <property type="entry name" value="FtsJ"/>
    <property type="match status" value="2"/>
</dbReference>
<evidence type="ECO:0000313" key="10">
    <source>
        <dbReference type="Proteomes" id="UP000031512"/>
    </source>
</evidence>